<gene>
    <name evidence="6" type="ORF">M427DRAFT_136333</name>
</gene>
<dbReference type="Pfam" id="PF00069">
    <property type="entry name" value="Pkinase"/>
    <property type="match status" value="1"/>
</dbReference>
<dbReference type="PROSITE" id="PS50011">
    <property type="entry name" value="PROTEIN_KINASE_DOM"/>
    <property type="match status" value="1"/>
</dbReference>
<evidence type="ECO:0000256" key="4">
    <source>
        <dbReference type="SAM" id="MobiDB-lite"/>
    </source>
</evidence>
<dbReference type="GO" id="GO:0045719">
    <property type="term" value="P:negative regulation of glycogen biosynthetic process"/>
    <property type="evidence" value="ECO:0007669"/>
    <property type="project" value="TreeGrafter"/>
</dbReference>
<dbReference type="InterPro" id="IPR008271">
    <property type="entry name" value="Ser/Thr_kinase_AS"/>
</dbReference>
<dbReference type="PANTHER" id="PTHR24346">
    <property type="entry name" value="MAP/MICROTUBULE AFFINITY-REGULATING KINASE"/>
    <property type="match status" value="1"/>
</dbReference>
<keyword evidence="7" id="KW-1185">Reference proteome</keyword>
<protein>
    <submittedName>
        <fullName evidence="6">Kinase-like protein</fullName>
    </submittedName>
</protein>
<dbReference type="EMBL" id="KQ965775">
    <property type="protein sequence ID" value="KXS13749.1"/>
    <property type="molecule type" value="Genomic_DNA"/>
</dbReference>
<feature type="domain" description="Protein kinase" evidence="5">
    <location>
        <begin position="247"/>
        <end position="567"/>
    </location>
</feature>
<feature type="compositionally biased region" description="Polar residues" evidence="4">
    <location>
        <begin position="161"/>
        <end position="181"/>
    </location>
</feature>
<dbReference type="OMA" id="PSTHAFE"/>
<accession>A0A139AAR9</accession>
<dbReference type="STRING" id="1344416.A0A139AAR9"/>
<keyword evidence="6" id="KW-0418">Kinase</keyword>
<evidence type="ECO:0000256" key="3">
    <source>
        <dbReference type="PROSITE-ProRule" id="PRU10141"/>
    </source>
</evidence>
<feature type="binding site" evidence="3">
    <location>
        <position position="276"/>
    </location>
    <ligand>
        <name>ATP</name>
        <dbReference type="ChEBI" id="CHEBI:30616"/>
    </ligand>
</feature>
<name>A0A139AAR9_GONPJ</name>
<evidence type="ECO:0000259" key="5">
    <source>
        <dbReference type="PROSITE" id="PS50011"/>
    </source>
</evidence>
<dbReference type="GO" id="GO:0004674">
    <property type="term" value="F:protein serine/threonine kinase activity"/>
    <property type="evidence" value="ECO:0007669"/>
    <property type="project" value="TreeGrafter"/>
</dbReference>
<keyword evidence="6" id="KW-0808">Transferase</keyword>
<dbReference type="GO" id="GO:0005524">
    <property type="term" value="F:ATP binding"/>
    <property type="evidence" value="ECO:0007669"/>
    <property type="project" value="UniProtKB-UniRule"/>
</dbReference>
<evidence type="ECO:0000313" key="6">
    <source>
        <dbReference type="EMBL" id="KXS13749.1"/>
    </source>
</evidence>
<proteinExistence type="predicted"/>
<dbReference type="Gene3D" id="1.10.510.10">
    <property type="entry name" value="Transferase(Phosphotransferase) domain 1"/>
    <property type="match status" value="1"/>
</dbReference>
<feature type="compositionally biased region" description="Low complexity" evidence="4">
    <location>
        <begin position="148"/>
        <end position="160"/>
    </location>
</feature>
<dbReference type="Gene3D" id="3.30.200.20">
    <property type="entry name" value="Phosphorylase Kinase, domain 1"/>
    <property type="match status" value="1"/>
</dbReference>
<reference evidence="6 7" key="1">
    <citation type="journal article" date="2015" name="Genome Biol. Evol.">
        <title>Phylogenomic analyses indicate that early fungi evolved digesting cell walls of algal ancestors of land plants.</title>
        <authorList>
            <person name="Chang Y."/>
            <person name="Wang S."/>
            <person name="Sekimoto S."/>
            <person name="Aerts A.L."/>
            <person name="Choi C."/>
            <person name="Clum A."/>
            <person name="LaButti K.M."/>
            <person name="Lindquist E.A."/>
            <person name="Yee Ngan C."/>
            <person name="Ohm R.A."/>
            <person name="Salamov A.A."/>
            <person name="Grigoriev I.V."/>
            <person name="Spatafora J.W."/>
            <person name="Berbee M.L."/>
        </authorList>
    </citation>
    <scope>NUCLEOTIDE SEQUENCE [LARGE SCALE GENOMIC DNA]</scope>
    <source>
        <strain evidence="6 7">JEL478</strain>
    </source>
</reference>
<dbReference type="InterPro" id="IPR000719">
    <property type="entry name" value="Prot_kinase_dom"/>
</dbReference>
<evidence type="ECO:0000256" key="2">
    <source>
        <dbReference type="ARBA" id="ARBA00022840"/>
    </source>
</evidence>
<dbReference type="OrthoDB" id="4062651at2759"/>
<dbReference type="Proteomes" id="UP000070544">
    <property type="component" value="Unassembled WGS sequence"/>
</dbReference>
<dbReference type="PROSITE" id="PS00107">
    <property type="entry name" value="PROTEIN_KINASE_ATP"/>
    <property type="match status" value="1"/>
</dbReference>
<sequence>MSRTGPVAEYDAEYAHATHMHATQNAYDSAIYAFNQKHDATTRESGETLVSSFDARPPPPLRSVPSLSMLNGSSQRSIPRIAIPAELISFSSLHHISPPPSPSDAFSKLSLSRPPVPNSAATTATQCNSATISDRRPPPPYNSHTSLPPYSSAAPPYASSGSTYRDGTSPPRTTEVLSSLSIPFPTPPLTHSPSPLCTPSTTTTTTAAASRASSSSSTPFLTASSKSKAQHHATLALQTNAHLVATYTVSSLLGYGSNGSVLGARRVVDNAPVAIKIIYKSRSRRVDREISILRAISHPNIVQVLDVWEDERAHFVVTERGGTSWLRSEHWGEVWEVPGVGGVQEEVWRVRMEVCNTSTLYEFVDRRKTLSAAEIQHIFGQVASAVAALHREGFVHGDLKEENILISSSLTAKLIDFGHARRAHPSDPSTHAFEVYGTHELSPPEMMPAVDGAYNLPAPSYSSTYSGTARGSNHTAWHKTRPPKFSGFEADVWALGLILYGMVHGKLPDDHGKVMRSKDLAGCRWYPGKWSGGEVGGSDLQDLVNRMLAIDMRERYTMEEVIGHRFFAEAI</sequence>
<keyword evidence="2 3" id="KW-0067">ATP-binding</keyword>
<dbReference type="AlphaFoldDB" id="A0A139AAR9"/>
<evidence type="ECO:0000313" key="7">
    <source>
        <dbReference type="Proteomes" id="UP000070544"/>
    </source>
</evidence>
<organism evidence="6 7">
    <name type="scientific">Gonapodya prolifera (strain JEL478)</name>
    <name type="common">Monoblepharis prolifera</name>
    <dbReference type="NCBI Taxonomy" id="1344416"/>
    <lineage>
        <taxon>Eukaryota</taxon>
        <taxon>Fungi</taxon>
        <taxon>Fungi incertae sedis</taxon>
        <taxon>Chytridiomycota</taxon>
        <taxon>Chytridiomycota incertae sedis</taxon>
        <taxon>Monoblepharidomycetes</taxon>
        <taxon>Monoblepharidales</taxon>
        <taxon>Gonapodyaceae</taxon>
        <taxon>Gonapodya</taxon>
    </lineage>
</organism>
<feature type="compositionally biased region" description="Polar residues" evidence="4">
    <location>
        <begin position="119"/>
        <end position="132"/>
    </location>
</feature>
<evidence type="ECO:0000256" key="1">
    <source>
        <dbReference type="ARBA" id="ARBA00022741"/>
    </source>
</evidence>
<keyword evidence="1 3" id="KW-0547">Nucleotide-binding</keyword>
<dbReference type="InterPro" id="IPR011009">
    <property type="entry name" value="Kinase-like_dom_sf"/>
</dbReference>
<dbReference type="SUPFAM" id="SSF56112">
    <property type="entry name" value="Protein kinase-like (PK-like)"/>
    <property type="match status" value="1"/>
</dbReference>
<dbReference type="InterPro" id="IPR017441">
    <property type="entry name" value="Protein_kinase_ATP_BS"/>
</dbReference>
<feature type="region of interest" description="Disordered" evidence="4">
    <location>
        <begin position="43"/>
        <end position="73"/>
    </location>
</feature>
<feature type="region of interest" description="Disordered" evidence="4">
    <location>
        <begin position="99"/>
        <end position="223"/>
    </location>
</feature>
<dbReference type="GO" id="GO:0005634">
    <property type="term" value="C:nucleus"/>
    <property type="evidence" value="ECO:0007669"/>
    <property type="project" value="TreeGrafter"/>
</dbReference>
<dbReference type="PANTHER" id="PTHR24346:SF51">
    <property type="entry name" value="PAS DOMAIN-CONTAINING SERINE_THREONINE-PROTEIN KINASE"/>
    <property type="match status" value="1"/>
</dbReference>
<dbReference type="PROSITE" id="PS00108">
    <property type="entry name" value="PROTEIN_KINASE_ST"/>
    <property type="match status" value="1"/>
</dbReference>
<dbReference type="GO" id="GO:0005829">
    <property type="term" value="C:cytosol"/>
    <property type="evidence" value="ECO:0007669"/>
    <property type="project" value="TreeGrafter"/>
</dbReference>
<feature type="compositionally biased region" description="Low complexity" evidence="4">
    <location>
        <begin position="191"/>
        <end position="223"/>
    </location>
</feature>
<dbReference type="SMART" id="SM00220">
    <property type="entry name" value="S_TKc"/>
    <property type="match status" value="1"/>
</dbReference>
<dbReference type="GO" id="GO:0035556">
    <property type="term" value="P:intracellular signal transduction"/>
    <property type="evidence" value="ECO:0007669"/>
    <property type="project" value="TreeGrafter"/>
</dbReference>